<sequence length="517" mass="60444">MNPLRQTVNTLRQHPEYQRSICQLYKELLRKSYKLRKSSIDNASVLSEELKVGMYEAFTKQYTNTYQMAQALMKGLTVIDALDDAMENGNHKNLLQCAHQHRKEYIEWSQRRSSFLKNRKELEEKRIDTLRGRESKLAMSRKRGKVKLKESDLLTDQDVDDFIAKGLKIASKNGQSLILRYLNQLQYAGKISNPHLLPYTPETLQTNGDQYDSHHVIKGSTQKIIDQSFDKEYIESIIIPSLVFDLNDMKMDEIATIVNEKGPYQATAKENKSGTVPLPYLLSPFKHKPGRKKLAYLIRQQVLWSRIKKIWETTHELEEENMSRDGSYPVSGSRGFGAEELMKPRQYYEKLCECEELFELFCEIEQRKLDGRDLNEVIDLDQFNWTEHLDIVSNELATKYDTVLQESKLDLSELQKSLQQRFDEGYEDKVERFTNLLHQLKAFNVFKHSEIVTPANSTVLRNDLQSVSLDKFPTEERVGRGKTLGEFLKSHDFPYFEFGNELRKKINEIMTKIVHRF</sequence>
<dbReference type="EMBL" id="HE681724">
    <property type="protein sequence ID" value="CCG24610.1"/>
    <property type="molecule type" value="Genomic_DNA"/>
</dbReference>
<name>H8X9E4_CANO9</name>
<dbReference type="GeneID" id="14541726"/>
<proteinExistence type="predicted"/>
<reference evidence="1 2" key="1">
    <citation type="journal article" date="2012" name="PLoS ONE">
        <title>Sequence and analysis of the genome of the pathogenic yeast Candida orthopsilosis.</title>
        <authorList>
            <person name="Riccombeni A."/>
            <person name="Vidanes G."/>
            <person name="Proux-Wera E."/>
            <person name="Wolfe K.H."/>
            <person name="Butler G."/>
        </authorList>
    </citation>
    <scope>NUCLEOTIDE SEQUENCE [LARGE SCALE GENOMIC DNA]</scope>
    <source>
        <strain evidence="1 2">Co 90-125</strain>
    </source>
</reference>
<gene>
    <name evidence="1" type="ORF">CORT_0F03860</name>
</gene>
<dbReference type="Proteomes" id="UP000005018">
    <property type="component" value="Chromosome 6"/>
</dbReference>
<dbReference type="RefSeq" id="XP_003870738.1">
    <property type="nucleotide sequence ID" value="XM_003870689.1"/>
</dbReference>
<organism evidence="1 2">
    <name type="scientific">Candida orthopsilosis (strain 90-125)</name>
    <name type="common">Yeast</name>
    <dbReference type="NCBI Taxonomy" id="1136231"/>
    <lineage>
        <taxon>Eukaryota</taxon>
        <taxon>Fungi</taxon>
        <taxon>Dikarya</taxon>
        <taxon>Ascomycota</taxon>
        <taxon>Saccharomycotina</taxon>
        <taxon>Pichiomycetes</taxon>
        <taxon>Debaryomycetaceae</taxon>
        <taxon>Candida/Lodderomyces clade</taxon>
        <taxon>Candida</taxon>
    </lineage>
</organism>
<evidence type="ECO:0000313" key="2">
    <source>
        <dbReference type="Proteomes" id="UP000005018"/>
    </source>
</evidence>
<protein>
    <submittedName>
        <fullName evidence="1">Uncharacterized protein</fullName>
    </submittedName>
</protein>
<dbReference type="KEGG" id="cot:CORT_0F03860"/>
<dbReference type="OrthoDB" id="4074633at2759"/>
<dbReference type="eggNOG" id="ENOG502RPTY">
    <property type="taxonomic scope" value="Eukaryota"/>
</dbReference>
<accession>H8X9E4</accession>
<evidence type="ECO:0000313" key="1">
    <source>
        <dbReference type="EMBL" id="CCG24610.1"/>
    </source>
</evidence>
<keyword evidence="2" id="KW-1185">Reference proteome</keyword>
<dbReference type="HOGENOM" id="CLU_041297_0_0_1"/>
<dbReference type="AlphaFoldDB" id="H8X9E4"/>